<dbReference type="EMBL" id="AP010656">
    <property type="protein sequence ID" value="BAG83695.1"/>
    <property type="molecule type" value="Genomic_DNA"/>
</dbReference>
<keyword evidence="2" id="KW-0949">S-adenosyl-L-methionine</keyword>
<dbReference type="SFLD" id="SFLDF00288">
    <property type="entry name" value="HemN-like__clustered_with_nucl"/>
    <property type="match status" value="1"/>
</dbReference>
<feature type="domain" description="Radical SAM core" evidence="3">
    <location>
        <begin position="1"/>
        <end position="234"/>
    </location>
</feature>
<dbReference type="STRING" id="511995.CFPG_432"/>
<dbReference type="Gene3D" id="3.80.30.20">
    <property type="entry name" value="tm_1862 like domain"/>
    <property type="match status" value="1"/>
</dbReference>
<keyword evidence="5" id="KW-1185">Reference proteome</keyword>
<dbReference type="InterPro" id="IPR007197">
    <property type="entry name" value="rSAM"/>
</dbReference>
<dbReference type="PANTHER" id="PTHR13932">
    <property type="entry name" value="COPROPORPHYRINIGEN III OXIDASE"/>
    <property type="match status" value="1"/>
</dbReference>
<evidence type="ECO:0000259" key="3">
    <source>
        <dbReference type="PROSITE" id="PS51918"/>
    </source>
</evidence>
<dbReference type="GO" id="GO:0005737">
    <property type="term" value="C:cytoplasm"/>
    <property type="evidence" value="ECO:0007669"/>
    <property type="project" value="UniProtKB-SubCell"/>
</dbReference>
<dbReference type="InterPro" id="IPR004559">
    <property type="entry name" value="HemW-like"/>
</dbReference>
<protein>
    <recommendedName>
        <fullName evidence="2">Heme chaperone HemW</fullName>
    </recommendedName>
</protein>
<proteinExistence type="inferred from homology"/>
<dbReference type="InterPro" id="IPR010723">
    <property type="entry name" value="HemN_C"/>
</dbReference>
<dbReference type="InterPro" id="IPR058240">
    <property type="entry name" value="rSAM_sf"/>
</dbReference>
<dbReference type="HOGENOM" id="CLU_027579_2_2_10"/>
<dbReference type="OrthoDB" id="9808022at2"/>
<dbReference type="AlphaFoldDB" id="B6YR73"/>
<dbReference type="PROSITE" id="PS51918">
    <property type="entry name" value="RADICAL_SAM"/>
    <property type="match status" value="1"/>
</dbReference>
<dbReference type="SFLD" id="SFLDF00562">
    <property type="entry name" value="HemN-like__clustered_with_heat"/>
    <property type="match status" value="1"/>
</dbReference>
<dbReference type="SUPFAM" id="SSF102114">
    <property type="entry name" value="Radical SAM enzymes"/>
    <property type="match status" value="1"/>
</dbReference>
<evidence type="ECO:0000256" key="1">
    <source>
        <dbReference type="ARBA" id="ARBA00006100"/>
    </source>
</evidence>
<evidence type="ECO:0000313" key="5">
    <source>
        <dbReference type="Proteomes" id="UP000000723"/>
    </source>
</evidence>
<keyword evidence="2" id="KW-0349">Heme</keyword>
<dbReference type="SFLD" id="SFLDG01065">
    <property type="entry name" value="anaerobic_coproporphyrinogen-I"/>
    <property type="match status" value="1"/>
</dbReference>
<comment type="subcellular location">
    <subcellularLocation>
        <location evidence="2">Cytoplasm</location>
    </subcellularLocation>
</comment>
<dbReference type="RefSeq" id="WP_012573456.1">
    <property type="nucleotide sequence ID" value="NC_011565.1"/>
</dbReference>
<dbReference type="SFLD" id="SFLDS00029">
    <property type="entry name" value="Radical_SAM"/>
    <property type="match status" value="1"/>
</dbReference>
<dbReference type="InterPro" id="IPR023404">
    <property type="entry name" value="rSAM_horseshoe"/>
</dbReference>
<dbReference type="PANTHER" id="PTHR13932:SF5">
    <property type="entry name" value="RADICAL S-ADENOSYL METHIONINE DOMAIN-CONTAINING PROTEIN 1, MITOCHONDRIAL"/>
    <property type="match status" value="1"/>
</dbReference>
<reference evidence="5" key="1">
    <citation type="journal article" date="2008" name="Science">
        <title>Genome of an endosymbiont coupling N2 fixation to cellulolysis within RT protist cells in termite gut.</title>
        <authorList>
            <person name="Hongoh Y."/>
            <person name="Sharma V.K."/>
            <person name="Prakash T."/>
            <person name="Noda S."/>
            <person name="Toh H."/>
            <person name="Taylor T.D."/>
            <person name="Kudo T."/>
            <person name="Sakaki Y."/>
            <person name="Toyoda A."/>
            <person name="Hattori M."/>
            <person name="Ohkuma M."/>
        </authorList>
    </citation>
    <scope>NUCLEOTIDE SEQUENCE [LARGE SCALE GENOMIC DNA]</scope>
</reference>
<keyword evidence="2" id="KW-0963">Cytoplasm</keyword>
<dbReference type="CDD" id="cd01335">
    <property type="entry name" value="Radical_SAM"/>
    <property type="match status" value="1"/>
</dbReference>
<dbReference type="GO" id="GO:0004109">
    <property type="term" value="F:coproporphyrinogen oxidase activity"/>
    <property type="evidence" value="ECO:0007669"/>
    <property type="project" value="InterPro"/>
</dbReference>
<evidence type="ECO:0000313" key="4">
    <source>
        <dbReference type="EMBL" id="BAG83695.1"/>
    </source>
</evidence>
<dbReference type="Proteomes" id="UP000000723">
    <property type="component" value="Chromosome"/>
</dbReference>
<keyword evidence="2" id="KW-0411">Iron-sulfur</keyword>
<dbReference type="eggNOG" id="COG0635">
    <property type="taxonomic scope" value="Bacteria"/>
</dbReference>
<sequence length="371" mass="42946">MNAGIYIHIPFCKNRCIYCDFFSTTHLNYKTHYVNVLCNELEQRKDYLNKHNIGTIYFGGGTPSLLSFPDFEKIFRTIQENFLIEGFEDKEITIEANPEDVNDRFLTLINCFSFNRISLGVQSFRDEELIFLGRKHDAYSAVKAVENCQKKGFLNINVDLIYGLPGQSLKAWETTVQQAISLNISHISAYHLTYEQGTKLDCMQRQGLIRPVDELESLEMFEILIDKLLTAGFEHYEISNFASPTYYSMHNIGYWNGSHYLGVGASAHSYNGKTRQWNRVDSGRIFNYLPEIEIMNDKTTYNDFIITRIRTMKGIDLDELLLLCGEEKKLYCLNRAEKYMNNHLLQIISNHLQLTRKGLFVSDGIMCDLLS</sequence>
<dbReference type="GO" id="GO:0046872">
    <property type="term" value="F:metal ion binding"/>
    <property type="evidence" value="ECO:0007669"/>
    <property type="project" value="UniProtKB-UniRule"/>
</dbReference>
<dbReference type="Pfam" id="PF04055">
    <property type="entry name" value="Radical_SAM"/>
    <property type="match status" value="1"/>
</dbReference>
<accession>B6YR73</accession>
<gene>
    <name evidence="4" type="ordered locus">CFPG_432</name>
</gene>
<comment type="similarity">
    <text evidence="1">Belongs to the anaerobic coproporphyrinogen-III oxidase family. HemW subfamily.</text>
</comment>
<name>B6YR73_AZOPC</name>
<evidence type="ECO:0000256" key="2">
    <source>
        <dbReference type="RuleBase" id="RU364116"/>
    </source>
</evidence>
<keyword evidence="2" id="KW-0143">Chaperone</keyword>
<dbReference type="InterPro" id="IPR006638">
    <property type="entry name" value="Elp3/MiaA/NifB-like_rSAM"/>
</dbReference>
<keyword evidence="2" id="KW-0408">Iron</keyword>
<dbReference type="Pfam" id="PF06969">
    <property type="entry name" value="HemN_C"/>
    <property type="match status" value="1"/>
</dbReference>
<keyword evidence="2" id="KW-0004">4Fe-4S</keyword>
<comment type="function">
    <text evidence="2">Probably acts as a heme chaperone, transferring heme to an unknown acceptor. Binds one molecule of heme per monomer, possibly covalently. Binds 1 [4Fe-4S] cluster. The cluster is coordinated with 3 cysteines and an exchangeable S-adenosyl-L-methionine.</text>
</comment>
<dbReference type="GO" id="GO:0051539">
    <property type="term" value="F:4 iron, 4 sulfur cluster binding"/>
    <property type="evidence" value="ECO:0007669"/>
    <property type="project" value="UniProtKB-UniRule"/>
</dbReference>
<dbReference type="InterPro" id="IPR034505">
    <property type="entry name" value="Coproporphyrinogen-III_oxidase"/>
</dbReference>
<keyword evidence="2" id="KW-0479">Metal-binding</keyword>
<dbReference type="SMART" id="SM00729">
    <property type="entry name" value="Elp3"/>
    <property type="match status" value="1"/>
</dbReference>
<dbReference type="KEGG" id="aps:CFPG_432"/>
<dbReference type="NCBIfam" id="TIGR00539">
    <property type="entry name" value="hemN_rel"/>
    <property type="match status" value="1"/>
</dbReference>
<dbReference type="GO" id="GO:0006779">
    <property type="term" value="P:porphyrin-containing compound biosynthetic process"/>
    <property type="evidence" value="ECO:0007669"/>
    <property type="project" value="InterPro"/>
</dbReference>
<organism evidence="4 5">
    <name type="scientific">Azobacteroides pseudotrichonymphae genomovar. CFP2</name>
    <dbReference type="NCBI Taxonomy" id="511995"/>
    <lineage>
        <taxon>Bacteria</taxon>
        <taxon>Pseudomonadati</taxon>
        <taxon>Bacteroidota</taxon>
        <taxon>Bacteroidia</taxon>
        <taxon>Bacteroidales</taxon>
        <taxon>Candidatus Azobacteroides</taxon>
    </lineage>
</organism>